<evidence type="ECO:0000313" key="1">
    <source>
        <dbReference type="EMBL" id="EFU35404.1"/>
    </source>
</evidence>
<gene>
    <name evidence="1" type="ORF">HMPREF9350_02838</name>
</gene>
<dbReference type="AlphaFoldDB" id="A0AAN3M9X3"/>
<dbReference type="Proteomes" id="UP000005056">
    <property type="component" value="Unassembled WGS sequence"/>
</dbReference>
<reference evidence="1 2" key="1">
    <citation type="submission" date="2010-09" db="EMBL/GenBank/DDBJ databases">
        <authorList>
            <person name="Weinstock G."/>
            <person name="Sodergren E."/>
            <person name="Clifton S."/>
            <person name="Fulton L."/>
            <person name="Fulton B."/>
            <person name="Courtney L."/>
            <person name="Fronick C."/>
            <person name="Harrison M."/>
            <person name="Strong C."/>
            <person name="Farmer C."/>
            <person name="Delahaunty K."/>
            <person name="Markovic C."/>
            <person name="Hall O."/>
            <person name="Minx P."/>
            <person name="Tomlinson C."/>
            <person name="Mitreva M."/>
            <person name="Hou S."/>
            <person name="Chen J."/>
            <person name="Wollam A."/>
            <person name="Pepin K.H."/>
            <person name="Johnson M."/>
            <person name="Bhonagiri V."/>
            <person name="Zhang X."/>
            <person name="Suruliraj S."/>
            <person name="Warren W."/>
            <person name="Chinwalla A."/>
            <person name="Mardis E.R."/>
            <person name="Wilson R.K."/>
        </authorList>
    </citation>
    <scope>NUCLEOTIDE SEQUENCE [LARGE SCALE GENOMIC DNA]</scope>
    <source>
        <strain evidence="1 2">MS 85-1</strain>
    </source>
</reference>
<comment type="caution">
    <text evidence="1">The sequence shown here is derived from an EMBL/GenBank/DDBJ whole genome shotgun (WGS) entry which is preliminary data.</text>
</comment>
<evidence type="ECO:0000313" key="2">
    <source>
        <dbReference type="Proteomes" id="UP000005056"/>
    </source>
</evidence>
<proteinExistence type="predicted"/>
<organism evidence="1 2">
    <name type="scientific">Escherichia coli MS 85-1</name>
    <dbReference type="NCBI Taxonomy" id="679202"/>
    <lineage>
        <taxon>Bacteria</taxon>
        <taxon>Pseudomonadati</taxon>
        <taxon>Pseudomonadota</taxon>
        <taxon>Gammaproteobacteria</taxon>
        <taxon>Enterobacterales</taxon>
        <taxon>Enterobacteriaceae</taxon>
        <taxon>Escherichia</taxon>
    </lineage>
</organism>
<accession>A0AAN3M9X3</accession>
<name>A0AAN3M9X3_ECOLX</name>
<dbReference type="EMBL" id="ADWQ01000010">
    <property type="protein sequence ID" value="EFU35404.1"/>
    <property type="molecule type" value="Genomic_DNA"/>
</dbReference>
<sequence>MSVRVIYVDLQLEKDIYKVYFHIKKYPRQGQGPWLIILQIKVLIKYQE</sequence>
<protein>
    <submittedName>
        <fullName evidence="1">Uncharacterized protein</fullName>
    </submittedName>
</protein>